<organism evidence="3 4">
    <name type="scientific">Rhodoglobus aureus</name>
    <dbReference type="NCBI Taxonomy" id="191497"/>
    <lineage>
        <taxon>Bacteria</taxon>
        <taxon>Bacillati</taxon>
        <taxon>Actinomycetota</taxon>
        <taxon>Actinomycetes</taxon>
        <taxon>Micrococcales</taxon>
        <taxon>Microbacteriaceae</taxon>
        <taxon>Rhodoglobus</taxon>
    </lineage>
</organism>
<name>A0ABN1VM91_9MICO</name>
<dbReference type="InterPro" id="IPR010982">
    <property type="entry name" value="Lambda_DNA-bd_dom_sf"/>
</dbReference>
<evidence type="ECO:0000259" key="2">
    <source>
        <dbReference type="PROSITE" id="PS50943"/>
    </source>
</evidence>
<sequence>MADNETDSDWSAAGERIRLARESAGMSVRELSRRIGVSASHVSQVERGLASFSVRTLYNVVSVLGISMDSLFGEVLSGGGDLEVLGDGSTVTSSETPLDQAGIVLRGASRPTINLHSGPRWERLTAKPEVGTEFIEVIYEAAPGSEPPTDFIRHNGREYGIIISGSLNAQVGFGVAEMHPGDSIAFDSSTPHRFWNSRATPVVAVWFVLDAVGPQDPFGSKTESDGYHHGL</sequence>
<keyword evidence="1" id="KW-0238">DNA-binding</keyword>
<proteinExistence type="predicted"/>
<dbReference type="Gene3D" id="2.60.120.10">
    <property type="entry name" value="Jelly Rolls"/>
    <property type="match status" value="1"/>
</dbReference>
<dbReference type="InterPro" id="IPR011051">
    <property type="entry name" value="RmlC_Cupin_sf"/>
</dbReference>
<dbReference type="SUPFAM" id="SSF47413">
    <property type="entry name" value="lambda repressor-like DNA-binding domains"/>
    <property type="match status" value="1"/>
</dbReference>
<protein>
    <submittedName>
        <fullName evidence="3">Cupin domain-containing protein</fullName>
    </submittedName>
</protein>
<dbReference type="PANTHER" id="PTHR46797:SF1">
    <property type="entry name" value="METHYLPHOSPHONATE SYNTHASE"/>
    <property type="match status" value="1"/>
</dbReference>
<dbReference type="InterPro" id="IPR050807">
    <property type="entry name" value="TransReg_Diox_bact_type"/>
</dbReference>
<accession>A0ABN1VM91</accession>
<gene>
    <name evidence="3" type="ORF">GCM10009655_15310</name>
</gene>
<dbReference type="Pfam" id="PF01381">
    <property type="entry name" value="HTH_3"/>
    <property type="match status" value="1"/>
</dbReference>
<dbReference type="CDD" id="cd02209">
    <property type="entry name" value="cupin_XRE_C"/>
    <property type="match status" value="1"/>
</dbReference>
<feature type="domain" description="HTH cro/C1-type" evidence="2">
    <location>
        <begin position="17"/>
        <end position="71"/>
    </location>
</feature>
<dbReference type="Gene3D" id="1.10.260.40">
    <property type="entry name" value="lambda repressor-like DNA-binding domains"/>
    <property type="match status" value="1"/>
</dbReference>
<dbReference type="PROSITE" id="PS50943">
    <property type="entry name" value="HTH_CROC1"/>
    <property type="match status" value="1"/>
</dbReference>
<dbReference type="EMBL" id="BAAAKW010000028">
    <property type="protein sequence ID" value="GAA1216890.1"/>
    <property type="molecule type" value="Genomic_DNA"/>
</dbReference>
<dbReference type="CDD" id="cd00093">
    <property type="entry name" value="HTH_XRE"/>
    <property type="match status" value="1"/>
</dbReference>
<comment type="caution">
    <text evidence="3">The sequence shown here is derived from an EMBL/GenBank/DDBJ whole genome shotgun (WGS) entry which is preliminary data.</text>
</comment>
<evidence type="ECO:0000256" key="1">
    <source>
        <dbReference type="ARBA" id="ARBA00023125"/>
    </source>
</evidence>
<evidence type="ECO:0000313" key="3">
    <source>
        <dbReference type="EMBL" id="GAA1216890.1"/>
    </source>
</evidence>
<dbReference type="SMART" id="SM00530">
    <property type="entry name" value="HTH_XRE"/>
    <property type="match status" value="1"/>
</dbReference>
<dbReference type="InterPro" id="IPR014710">
    <property type="entry name" value="RmlC-like_jellyroll"/>
</dbReference>
<dbReference type="Pfam" id="PF07883">
    <property type="entry name" value="Cupin_2"/>
    <property type="match status" value="1"/>
</dbReference>
<dbReference type="PANTHER" id="PTHR46797">
    <property type="entry name" value="HTH-TYPE TRANSCRIPTIONAL REGULATOR"/>
    <property type="match status" value="1"/>
</dbReference>
<dbReference type="InterPro" id="IPR001387">
    <property type="entry name" value="Cro/C1-type_HTH"/>
</dbReference>
<dbReference type="InterPro" id="IPR013096">
    <property type="entry name" value="Cupin_2"/>
</dbReference>
<dbReference type="Proteomes" id="UP001500943">
    <property type="component" value="Unassembled WGS sequence"/>
</dbReference>
<dbReference type="RefSeq" id="WP_343924660.1">
    <property type="nucleotide sequence ID" value="NZ_BAAAKW010000028.1"/>
</dbReference>
<reference evidence="3 4" key="1">
    <citation type="journal article" date="2019" name="Int. J. Syst. Evol. Microbiol.">
        <title>The Global Catalogue of Microorganisms (GCM) 10K type strain sequencing project: providing services to taxonomists for standard genome sequencing and annotation.</title>
        <authorList>
            <consortium name="The Broad Institute Genomics Platform"/>
            <consortium name="The Broad Institute Genome Sequencing Center for Infectious Disease"/>
            <person name="Wu L."/>
            <person name="Ma J."/>
        </authorList>
    </citation>
    <scope>NUCLEOTIDE SEQUENCE [LARGE SCALE GENOMIC DNA]</scope>
    <source>
        <strain evidence="3 4">JCM 12762</strain>
    </source>
</reference>
<dbReference type="SUPFAM" id="SSF51182">
    <property type="entry name" value="RmlC-like cupins"/>
    <property type="match status" value="1"/>
</dbReference>
<keyword evidence="4" id="KW-1185">Reference proteome</keyword>
<evidence type="ECO:0000313" key="4">
    <source>
        <dbReference type="Proteomes" id="UP001500943"/>
    </source>
</evidence>